<evidence type="ECO:0000313" key="1">
    <source>
        <dbReference type="EMBL" id="KAF5831210.1"/>
    </source>
</evidence>
<organism evidence="1 2">
    <name type="scientific">Dunaliella salina</name>
    <name type="common">Green alga</name>
    <name type="synonym">Protococcus salinus</name>
    <dbReference type="NCBI Taxonomy" id="3046"/>
    <lineage>
        <taxon>Eukaryota</taxon>
        <taxon>Viridiplantae</taxon>
        <taxon>Chlorophyta</taxon>
        <taxon>core chlorophytes</taxon>
        <taxon>Chlorophyceae</taxon>
        <taxon>CS clade</taxon>
        <taxon>Chlamydomonadales</taxon>
        <taxon>Dunaliellaceae</taxon>
        <taxon>Dunaliella</taxon>
    </lineage>
</organism>
<evidence type="ECO:0000313" key="2">
    <source>
        <dbReference type="Proteomes" id="UP000815325"/>
    </source>
</evidence>
<accession>A0ABQ7G9C4</accession>
<name>A0ABQ7G9C4_DUNSA</name>
<protein>
    <recommendedName>
        <fullName evidence="3">NYN domain-containing protein</fullName>
    </recommendedName>
</protein>
<evidence type="ECO:0008006" key="3">
    <source>
        <dbReference type="Google" id="ProtNLM"/>
    </source>
</evidence>
<dbReference type="Proteomes" id="UP000815325">
    <property type="component" value="Unassembled WGS sequence"/>
</dbReference>
<gene>
    <name evidence="1" type="ORF">DUNSADRAFT_13447</name>
</gene>
<sequence length="444" mass="48746">MGDKNLGVLVLWDLENCRLPEESIQVAELVDKIRARFVRSKSPHTELGFVISMSKSIDLKEGREQQLRYAGAQLRRCLGKKGGKNEEAEDYLASEYHYVKHIISSVGKHQNLGHLILLGGDKDCYHLISEALTDGVQCELLYNPKGTDTRTYLPGLFHGKKVKCYDYFAFVANAVGHQVSFQYDPFSSPVLSGLPGVPEEYSGASNFFEATSRTNTHSNSGNSGEGSSANMMRRGDFCSPDYFSAYLHLPSGFSLATRLNNLRLVRDTASCGKPWNFEVLKCCPKADNAADLIARIWQRDSSGGWWSLGFEQDKMAKATFADPRTTEVAEIQVVPEDAPKGLFFNVWIVESVSQSEGLKAAAAFGGQALHRDADFSKDQSMAVRIKLVGIAGNLTALFLCDLGNGVLRGIHMPKRGVQPSQPGCVLWLSGAQGFQVKEAFGNAN</sequence>
<proteinExistence type="predicted"/>
<comment type="caution">
    <text evidence="1">The sequence shown here is derived from an EMBL/GenBank/DDBJ whole genome shotgun (WGS) entry which is preliminary data.</text>
</comment>
<reference evidence="1" key="1">
    <citation type="submission" date="2017-08" db="EMBL/GenBank/DDBJ databases">
        <authorList>
            <person name="Polle J.E."/>
            <person name="Barry K."/>
            <person name="Cushman J."/>
            <person name="Schmutz J."/>
            <person name="Tran D."/>
            <person name="Hathwaick L.T."/>
            <person name="Yim W.C."/>
            <person name="Jenkins J."/>
            <person name="Mckie-Krisberg Z.M."/>
            <person name="Prochnik S."/>
            <person name="Lindquist E."/>
            <person name="Dockter R.B."/>
            <person name="Adam C."/>
            <person name="Molina H."/>
            <person name="Bunkerborg J."/>
            <person name="Jin E."/>
            <person name="Buchheim M."/>
            <person name="Magnuson J."/>
        </authorList>
    </citation>
    <scope>NUCLEOTIDE SEQUENCE</scope>
    <source>
        <strain evidence="1">CCAP 19/18</strain>
    </source>
</reference>
<dbReference type="EMBL" id="MU069966">
    <property type="protein sequence ID" value="KAF5831210.1"/>
    <property type="molecule type" value="Genomic_DNA"/>
</dbReference>
<keyword evidence="2" id="KW-1185">Reference proteome</keyword>